<dbReference type="Pfam" id="PF06738">
    <property type="entry name" value="ThrE"/>
    <property type="match status" value="1"/>
</dbReference>
<feature type="domain" description="Threonine/serine exporter-like N-terminal" evidence="9">
    <location>
        <begin position="46"/>
        <end position="286"/>
    </location>
</feature>
<feature type="transmembrane region" description="Helical" evidence="8">
    <location>
        <begin position="201"/>
        <end position="222"/>
    </location>
</feature>
<keyword evidence="12" id="KW-1185">Reference proteome</keyword>
<keyword evidence="3 8" id="KW-0812">Transmembrane</keyword>
<feature type="transmembrane region" description="Helical" evidence="8">
    <location>
        <begin position="228"/>
        <end position="248"/>
    </location>
</feature>
<keyword evidence="2" id="KW-1003">Cell membrane</keyword>
<dbReference type="Pfam" id="PF12821">
    <property type="entry name" value="ThrE_2"/>
    <property type="match status" value="1"/>
</dbReference>
<evidence type="ECO:0000256" key="3">
    <source>
        <dbReference type="ARBA" id="ARBA00022692"/>
    </source>
</evidence>
<feature type="transmembrane region" description="Helical" evidence="8">
    <location>
        <begin position="359"/>
        <end position="377"/>
    </location>
</feature>
<proteinExistence type="inferred from homology"/>
<dbReference type="InterPro" id="IPR024528">
    <property type="entry name" value="ThrE_2"/>
</dbReference>
<protein>
    <submittedName>
        <fullName evidence="11">Threonine/serine exporter family protein</fullName>
    </submittedName>
</protein>
<evidence type="ECO:0000256" key="5">
    <source>
        <dbReference type="ARBA" id="ARBA00023136"/>
    </source>
</evidence>
<comment type="similarity">
    <text evidence="6">Belongs to the ThrE exporter (TC 2.A.79) family.</text>
</comment>
<evidence type="ECO:0000256" key="2">
    <source>
        <dbReference type="ARBA" id="ARBA00022475"/>
    </source>
</evidence>
<keyword evidence="5 8" id="KW-0472">Membrane</keyword>
<dbReference type="GO" id="GO:0015744">
    <property type="term" value="P:succinate transport"/>
    <property type="evidence" value="ECO:0007669"/>
    <property type="project" value="TreeGrafter"/>
</dbReference>
<evidence type="ECO:0000313" key="12">
    <source>
        <dbReference type="Proteomes" id="UP001152755"/>
    </source>
</evidence>
<evidence type="ECO:0000256" key="6">
    <source>
        <dbReference type="ARBA" id="ARBA00034125"/>
    </source>
</evidence>
<accession>A0A9X4M1K3</accession>
<evidence type="ECO:0000259" key="10">
    <source>
        <dbReference type="Pfam" id="PF12821"/>
    </source>
</evidence>
<dbReference type="EMBL" id="JANRHA010000006">
    <property type="protein sequence ID" value="MDG3015119.1"/>
    <property type="molecule type" value="Genomic_DNA"/>
</dbReference>
<dbReference type="Proteomes" id="UP001152755">
    <property type="component" value="Unassembled WGS sequence"/>
</dbReference>
<keyword evidence="4 8" id="KW-1133">Transmembrane helix</keyword>
<feature type="transmembrane region" description="Helical" evidence="8">
    <location>
        <begin position="269"/>
        <end position="289"/>
    </location>
</feature>
<dbReference type="InterPro" id="IPR050539">
    <property type="entry name" value="ThrE_Dicarb/AminoAcid_Exp"/>
</dbReference>
<feature type="region of interest" description="Disordered" evidence="7">
    <location>
        <begin position="1"/>
        <end position="33"/>
    </location>
</feature>
<evidence type="ECO:0000313" key="11">
    <source>
        <dbReference type="EMBL" id="MDG3015119.1"/>
    </source>
</evidence>
<dbReference type="GO" id="GO:0005886">
    <property type="term" value="C:plasma membrane"/>
    <property type="evidence" value="ECO:0007669"/>
    <property type="project" value="UniProtKB-SubCell"/>
</dbReference>
<dbReference type="PANTHER" id="PTHR34390">
    <property type="entry name" value="UPF0442 PROTEIN YJJB-RELATED"/>
    <property type="match status" value="1"/>
</dbReference>
<evidence type="ECO:0000256" key="4">
    <source>
        <dbReference type="ARBA" id="ARBA00022989"/>
    </source>
</evidence>
<dbReference type="InterPro" id="IPR010619">
    <property type="entry name" value="ThrE-like_N"/>
</dbReference>
<feature type="transmembrane region" description="Helical" evidence="8">
    <location>
        <begin position="159"/>
        <end position="189"/>
    </location>
</feature>
<evidence type="ECO:0000256" key="8">
    <source>
        <dbReference type="SAM" id="Phobius"/>
    </source>
</evidence>
<dbReference type="AlphaFoldDB" id="A0A9X4M1K3"/>
<comment type="subcellular location">
    <subcellularLocation>
        <location evidence="1">Cell membrane</location>
        <topology evidence="1">Multi-pass membrane protein</topology>
    </subcellularLocation>
</comment>
<evidence type="ECO:0000256" key="1">
    <source>
        <dbReference type="ARBA" id="ARBA00004651"/>
    </source>
</evidence>
<comment type="caution">
    <text evidence="11">The sequence shown here is derived from an EMBL/GenBank/DDBJ whole genome shotgun (WGS) entry which is preliminary data.</text>
</comment>
<organism evidence="11 12">
    <name type="scientific">Speluncibacter jeojiensis</name>
    <dbReference type="NCBI Taxonomy" id="2710754"/>
    <lineage>
        <taxon>Bacteria</taxon>
        <taxon>Bacillati</taxon>
        <taxon>Actinomycetota</taxon>
        <taxon>Actinomycetes</taxon>
        <taxon>Mycobacteriales</taxon>
        <taxon>Speluncibacteraceae</taxon>
        <taxon>Speluncibacter</taxon>
    </lineage>
</organism>
<feature type="transmembrane region" description="Helical" evidence="8">
    <location>
        <begin position="384"/>
        <end position="409"/>
    </location>
</feature>
<feature type="transmembrane region" description="Helical" evidence="8">
    <location>
        <begin position="421"/>
        <end position="441"/>
    </location>
</feature>
<dbReference type="PANTHER" id="PTHR34390:SF2">
    <property type="entry name" value="SUCCINATE TRANSPORTER SUBUNIT YJJP-RELATED"/>
    <property type="match status" value="1"/>
</dbReference>
<evidence type="ECO:0000256" key="7">
    <source>
        <dbReference type="SAM" id="MobiDB-lite"/>
    </source>
</evidence>
<dbReference type="GO" id="GO:0022857">
    <property type="term" value="F:transmembrane transporter activity"/>
    <property type="evidence" value="ECO:0007669"/>
    <property type="project" value="InterPro"/>
</dbReference>
<name>A0A9X4M1K3_9ACTN</name>
<reference evidence="11" key="1">
    <citation type="submission" date="2022-08" db="EMBL/GenBank/DDBJ databases">
        <title>Genome analysis of Corynebacteriales strain.</title>
        <authorList>
            <person name="Lee S.D."/>
        </authorList>
    </citation>
    <scope>NUCLEOTIDE SEQUENCE</scope>
    <source>
        <strain evidence="11">D3-21</strain>
    </source>
</reference>
<dbReference type="RefSeq" id="WP_332519912.1">
    <property type="nucleotide sequence ID" value="NZ_JANRHA010000006.1"/>
</dbReference>
<feature type="domain" description="Threonine/Serine exporter ThrE" evidence="10">
    <location>
        <begin position="317"/>
        <end position="438"/>
    </location>
</feature>
<feature type="transmembrane region" description="Helical" evidence="8">
    <location>
        <begin position="333"/>
        <end position="353"/>
    </location>
</feature>
<gene>
    <name evidence="11" type="ORF">NVS88_11210</name>
</gene>
<sequence>MRLPRNPFRRTGRPSRATADTVAPPPSPLRPIDLTDDAEVTAALRLSMKVGEVLLASGTGAMDTMTQIAQVAAAYGLTQCDVEVTYNAISISARRGPVLPPVSSIRIVHYRAHDFTRLAEVDRLIRRLRRGELTVTEAYEHLDAITGAPHPYARWLATAAWAAMAGSIAVLLGGGALVAVVAFLTTVVIDRTNRRLNRLGLPYFFQHFTGGVIASLPAVLLFTLHLDIRPSLVIAAGVVVLLPGLSLVGSVQDAITGAPVTAGARFFEVMVLTAGIIGGVAVALRVASGLGTTLPNVAPSQFTGNLTELLPKVASGAFAAGFYALACYAERRALLVAGLAGATGSLVVIIVLHFGVGPIFASACAATVVGLAGGLMARRALTPPIVVAVAGITPLLPGLTVYRGLYAFINDQPLTGFSELASATGIGAALAAGVVLGEWVARTLRRPQILRPGMLDRTGLRRPISPRRPGR</sequence>
<evidence type="ECO:0000259" key="9">
    <source>
        <dbReference type="Pfam" id="PF06738"/>
    </source>
</evidence>